<reference evidence="4 5" key="1">
    <citation type="submission" date="2021-04" db="EMBL/GenBank/DDBJ databases">
        <title>Description of novel Flavobacterium sp. F-328.</title>
        <authorList>
            <person name="Saticioglu I.B."/>
        </authorList>
    </citation>
    <scope>NUCLEOTIDE SEQUENCE [LARGE SCALE GENOMIC DNA]</scope>
    <source>
        <strain evidence="4 5">F-328</strain>
    </source>
</reference>
<protein>
    <recommendedName>
        <fullName evidence="6">Ig-like domain-containing protein</fullName>
    </recommendedName>
</protein>
<dbReference type="EMBL" id="JAGPXB010000016">
    <property type="protein sequence ID" value="MBQ0909713.1"/>
    <property type="molecule type" value="Genomic_DNA"/>
</dbReference>
<evidence type="ECO:0000259" key="1">
    <source>
        <dbReference type="Pfam" id="PF18676"/>
    </source>
</evidence>
<gene>
    <name evidence="4" type="ORF">KBJ98_13445</name>
</gene>
<dbReference type="Gene3D" id="3.30.160.710">
    <property type="match status" value="1"/>
</dbReference>
<evidence type="ECO:0008006" key="6">
    <source>
        <dbReference type="Google" id="ProtNLM"/>
    </source>
</evidence>
<evidence type="ECO:0000259" key="3">
    <source>
        <dbReference type="Pfam" id="PF19081"/>
    </source>
</evidence>
<dbReference type="Pfam" id="PF18676">
    <property type="entry name" value="MBG_2"/>
    <property type="match status" value="1"/>
</dbReference>
<dbReference type="Pfam" id="PF19081">
    <property type="entry name" value="Ig_7"/>
    <property type="match status" value="1"/>
</dbReference>
<organism evidence="4 5">
    <name type="scientific">Flavobacterium erciyesense</name>
    <dbReference type="NCBI Taxonomy" id="2825842"/>
    <lineage>
        <taxon>Bacteria</taxon>
        <taxon>Pseudomonadati</taxon>
        <taxon>Bacteroidota</taxon>
        <taxon>Flavobacteriia</taxon>
        <taxon>Flavobacteriales</taxon>
        <taxon>Flavobacteriaceae</taxon>
        <taxon>Flavobacterium</taxon>
    </lineage>
</organism>
<dbReference type="Pfam" id="PF19076">
    <property type="entry name" value="CshA_repeat"/>
    <property type="match status" value="1"/>
</dbReference>
<accession>A0ABS5D6P9</accession>
<feature type="non-terminal residue" evidence="4">
    <location>
        <position position="765"/>
    </location>
</feature>
<evidence type="ECO:0000259" key="2">
    <source>
        <dbReference type="Pfam" id="PF19076"/>
    </source>
</evidence>
<dbReference type="InterPro" id="IPR044023">
    <property type="entry name" value="Ig_7"/>
</dbReference>
<comment type="caution">
    <text evidence="4">The sequence shown here is derived from an EMBL/GenBank/DDBJ whole genome shotgun (WGS) entry which is preliminary data.</text>
</comment>
<evidence type="ECO:0000313" key="5">
    <source>
        <dbReference type="Proteomes" id="UP000679008"/>
    </source>
</evidence>
<dbReference type="InterPro" id="IPR026395">
    <property type="entry name" value="CshA_fibril"/>
</dbReference>
<dbReference type="RefSeq" id="WP_210791387.1">
    <property type="nucleotide sequence ID" value="NZ_JAGPXB010000016.1"/>
</dbReference>
<sequence>MSKITHKKLKLIQGFIFFIFFFISLSSYSQTPRFTDPTLYSGIDKTAGAKYRYTNVTNVNGTDVDAILSVVSIKDATIVDIDNPNNGSGSLRDRFQPVITTKRSNGYVQFTFDFYKAGTYGTPQELKIDLSSFTFEALDLDGNEFFDVLRPSNELIILELNSFLTILPNLIDQFTRIQGPSNSVDPISITNTRYIAAINYGNVNSVTFRLGNSTQSSNRQSSISFGEVTFSVPTAPTANNDNKLCNTYGPVSIDVTANDVDANRNLNTNSVDLNPTAVGRQTTLSVTNQGNWSVNNTGVVTFTPLTTFKGDPTPIRYTISDSTPLVSNEATITITYTPEKPIASVTSQPTCAVATGSITVSSPTGNGLTYSINGTNYQNTSGIFTNIPAGTYFVTAKSSTGCISSATSVTINSQPATPNAPVSGGNQTVCSDGSTTQTLTATATGGTITWYDAATAGNVVNAPTQVGVGTKTYYAQASNGTCSSLTRTAVTLTITPLPGQPIATNYEYCQDAIAQPLSANASSAGGTLFYFSSLTGTAQSSITPSTSSAGQFTYYVAEQRNSCFGPKSPISVIVHPKTIITSQPTSKSIVYGSSTSFAVSSSNATAFQWQVNTGSGFSNITNNSIYSNATTSTLTVNNATVSMNSYLYRVILTGTGNCNQVTSSEATLTVTPKTATVVAGDKTKVYGDVNPALTATVTGAINGDTINYTLATTATTTSNVGTYPIAVTLGSNPNYTVSKTDANLTVTPKTATVVAADKTKVYGDV</sequence>
<feature type="domain" description="MBG" evidence="1">
    <location>
        <begin position="676"/>
        <end position="745"/>
    </location>
</feature>
<dbReference type="Proteomes" id="UP000679008">
    <property type="component" value="Unassembled WGS sequence"/>
</dbReference>
<keyword evidence="5" id="KW-1185">Reference proteome</keyword>
<proteinExistence type="predicted"/>
<evidence type="ECO:0000313" key="4">
    <source>
        <dbReference type="EMBL" id="MBQ0909713.1"/>
    </source>
</evidence>
<feature type="domain" description="CshA" evidence="2">
    <location>
        <begin position="241"/>
        <end position="338"/>
    </location>
</feature>
<dbReference type="InterPro" id="IPR041286">
    <property type="entry name" value="MBG_2"/>
</dbReference>
<name>A0ABS5D6P9_9FLAO</name>
<feature type="domain" description="Ig-like" evidence="3">
    <location>
        <begin position="418"/>
        <end position="496"/>
    </location>
</feature>